<dbReference type="InterPro" id="IPR002725">
    <property type="entry name" value="YgjP-like_metallopeptidase"/>
</dbReference>
<dbReference type="InterPro" id="IPR053136">
    <property type="entry name" value="UTP_pyrophosphatase-like"/>
</dbReference>
<evidence type="ECO:0000313" key="3">
    <source>
        <dbReference type="Proteomes" id="UP000014065"/>
    </source>
</evidence>
<dbReference type="PANTHER" id="PTHR30399">
    <property type="entry name" value="UNCHARACTERIZED PROTEIN YGJP"/>
    <property type="match status" value="1"/>
</dbReference>
<gene>
    <name evidence="2" type="ORF">BG20_I1776</name>
</gene>
<dbReference type="Pfam" id="PF01863">
    <property type="entry name" value="YgjP-like"/>
    <property type="match status" value="1"/>
</dbReference>
<dbReference type="EMBL" id="AHJG01000102">
    <property type="protein sequence ID" value="EPA06097.1"/>
    <property type="molecule type" value="Genomic_DNA"/>
</dbReference>
<accession>S2ENR9</accession>
<name>S2ENR9_9ARCH</name>
<evidence type="ECO:0000259" key="1">
    <source>
        <dbReference type="Pfam" id="PF01863"/>
    </source>
</evidence>
<proteinExistence type="predicted"/>
<reference evidence="2 3" key="1">
    <citation type="journal article" date="2012" name="J. Bacteriol.">
        <title>Genome Sequence of "Candidatus Nitrosoarchaeum limnia" BG20, a Low-Salinity Ammonia-Oxidizing Archaeon from the San Francisco Bay Estuary.</title>
        <authorList>
            <person name="Mosier A.C."/>
            <person name="Allen E.E."/>
            <person name="Kim M."/>
            <person name="Ferriera S."/>
            <person name="Francis C.A."/>
        </authorList>
    </citation>
    <scope>NUCLEOTIDE SEQUENCE [LARGE SCALE GENOMIC DNA]</scope>
    <source>
        <strain evidence="2 3">BG20</strain>
    </source>
</reference>
<dbReference type="CDD" id="cd07344">
    <property type="entry name" value="M48_yhfN_like"/>
    <property type="match status" value="1"/>
</dbReference>
<dbReference type="AlphaFoldDB" id="S2ENR9"/>
<dbReference type="Proteomes" id="UP000014065">
    <property type="component" value="Unassembled WGS sequence"/>
</dbReference>
<keyword evidence="3" id="KW-1185">Reference proteome</keyword>
<organism evidence="2 3">
    <name type="scientific">Candidatus Nitrosarchaeum limnium BG20</name>
    <dbReference type="NCBI Taxonomy" id="859192"/>
    <lineage>
        <taxon>Archaea</taxon>
        <taxon>Nitrososphaerota</taxon>
        <taxon>Nitrososphaeria</taxon>
        <taxon>Nitrosopumilales</taxon>
        <taxon>Nitrosopumilaceae</taxon>
        <taxon>Nitrosarchaeum</taxon>
    </lineage>
</organism>
<feature type="domain" description="YgjP-like metallopeptidase" evidence="1">
    <location>
        <begin position="2"/>
        <end position="147"/>
    </location>
</feature>
<dbReference type="Gene3D" id="3.30.2010.10">
    <property type="entry name" value="Metalloproteases ('zincins'), catalytic domain"/>
    <property type="match status" value="1"/>
</dbReference>
<comment type="caution">
    <text evidence="2">The sequence shown here is derived from an EMBL/GenBank/DDBJ whole genome shotgun (WGS) entry which is preliminary data.</text>
</comment>
<sequence>MPYLGKNYDLKIMLSDYQNSILFTNNEFQVTVTRKKPSKKAIEEIYQNWLLESARKLFQNKTKKLAKKLSISQPKIIIKNLKNKWGSITANNIVTLNQNLAKAPSDVIDYVILHELCHVKIKEHDHHFWNYVKKFMPNYHDKVRWLELHSKQIV</sequence>
<protein>
    <recommendedName>
        <fullName evidence="1">YgjP-like metallopeptidase domain-containing protein</fullName>
    </recommendedName>
</protein>
<evidence type="ECO:0000313" key="2">
    <source>
        <dbReference type="EMBL" id="EPA06097.1"/>
    </source>
</evidence>
<dbReference type="PANTHER" id="PTHR30399:SF1">
    <property type="entry name" value="UTP PYROPHOSPHATASE"/>
    <property type="match status" value="1"/>
</dbReference>